<keyword evidence="4 9" id="KW-0479">Metal-binding</keyword>
<dbReference type="InterPro" id="IPR031167">
    <property type="entry name" value="G_OBG"/>
</dbReference>
<dbReference type="CDD" id="cd01898">
    <property type="entry name" value="Obg"/>
    <property type="match status" value="1"/>
</dbReference>
<dbReference type="GO" id="GO:0000287">
    <property type="term" value="F:magnesium ion binding"/>
    <property type="evidence" value="ECO:0007669"/>
    <property type="project" value="InterPro"/>
</dbReference>
<dbReference type="NCBIfam" id="TIGR00231">
    <property type="entry name" value="small_GTP"/>
    <property type="match status" value="1"/>
</dbReference>
<feature type="binding site" evidence="9">
    <location>
        <begin position="215"/>
        <end position="218"/>
    </location>
    <ligand>
        <name>GTP</name>
        <dbReference type="ChEBI" id="CHEBI:37565"/>
    </ligand>
</feature>
<evidence type="ECO:0000256" key="8">
    <source>
        <dbReference type="ARBA" id="ARBA00023134"/>
    </source>
</evidence>
<dbReference type="Pfam" id="PF01018">
    <property type="entry name" value="GTP1_OBG"/>
    <property type="match status" value="1"/>
</dbReference>
<dbReference type="Proteomes" id="UP001199296">
    <property type="component" value="Unassembled WGS sequence"/>
</dbReference>
<dbReference type="PROSITE" id="PS51881">
    <property type="entry name" value="OCT"/>
    <property type="match status" value="1"/>
</dbReference>
<feature type="domain" description="OBG-type G" evidence="11">
    <location>
        <begin position="162"/>
        <end position="333"/>
    </location>
</feature>
<dbReference type="NCBIfam" id="TIGR02729">
    <property type="entry name" value="Obg_CgtA"/>
    <property type="match status" value="1"/>
</dbReference>
<dbReference type="InterPro" id="IPR014100">
    <property type="entry name" value="GTP-bd_Obg/CgtA"/>
</dbReference>
<dbReference type="HAMAP" id="MF_01454">
    <property type="entry name" value="GTPase_Obg"/>
    <property type="match status" value="1"/>
</dbReference>
<dbReference type="Gene3D" id="3.40.50.300">
    <property type="entry name" value="P-loop containing nucleotide triphosphate hydrolases"/>
    <property type="match status" value="1"/>
</dbReference>
<dbReference type="Pfam" id="PF09269">
    <property type="entry name" value="DUF1967"/>
    <property type="match status" value="1"/>
</dbReference>
<dbReference type="NCBIfam" id="NF008956">
    <property type="entry name" value="PRK12299.1"/>
    <property type="match status" value="1"/>
</dbReference>
<dbReference type="Pfam" id="PF01926">
    <property type="entry name" value="MMR_HSR1"/>
    <property type="match status" value="1"/>
</dbReference>
<name>A0AAW4WWL8_9FIRM</name>
<dbReference type="GO" id="GO:0005737">
    <property type="term" value="C:cytoplasm"/>
    <property type="evidence" value="ECO:0007669"/>
    <property type="project" value="UniProtKB-SubCell"/>
</dbReference>
<dbReference type="InterPro" id="IPR027417">
    <property type="entry name" value="P-loop_NTPase"/>
</dbReference>
<keyword evidence="15" id="KW-1185">Reference proteome</keyword>
<feature type="binding site" evidence="9">
    <location>
        <begin position="168"/>
        <end position="175"/>
    </location>
    <ligand>
        <name>GTP</name>
        <dbReference type="ChEBI" id="CHEBI:37565"/>
    </ligand>
</feature>
<dbReference type="GO" id="GO:0042254">
    <property type="term" value="P:ribosome biogenesis"/>
    <property type="evidence" value="ECO:0007669"/>
    <property type="project" value="UniProtKB-UniRule"/>
</dbReference>
<dbReference type="InterPro" id="IPR045086">
    <property type="entry name" value="OBG_GTPase"/>
</dbReference>
<dbReference type="InterPro" id="IPR036726">
    <property type="entry name" value="GTP1_OBG_dom_sf"/>
</dbReference>
<keyword evidence="8 9" id="KW-0342">GTP-binding</keyword>
<dbReference type="GO" id="GO:0005525">
    <property type="term" value="F:GTP binding"/>
    <property type="evidence" value="ECO:0007669"/>
    <property type="project" value="UniProtKB-UniRule"/>
</dbReference>
<evidence type="ECO:0000313" key="14">
    <source>
        <dbReference type="EMBL" id="MCC3144236.1"/>
    </source>
</evidence>
<dbReference type="SUPFAM" id="SSF102741">
    <property type="entry name" value="Obg GTP-binding protein C-terminal domain"/>
    <property type="match status" value="1"/>
</dbReference>
<dbReference type="Gene3D" id="2.70.210.12">
    <property type="entry name" value="GTP1/OBG domain"/>
    <property type="match status" value="1"/>
</dbReference>
<dbReference type="InterPro" id="IPR005225">
    <property type="entry name" value="Small_GTP-bd"/>
</dbReference>
<evidence type="ECO:0000256" key="3">
    <source>
        <dbReference type="ARBA" id="ARBA00022490"/>
    </source>
</evidence>
<dbReference type="InterPro" id="IPR015349">
    <property type="entry name" value="OCT_dom"/>
</dbReference>
<dbReference type="InterPro" id="IPR006073">
    <property type="entry name" value="GTP-bd"/>
</dbReference>
<dbReference type="PRINTS" id="PR00326">
    <property type="entry name" value="GTP1OBG"/>
</dbReference>
<feature type="binding site" evidence="9">
    <location>
        <position position="175"/>
    </location>
    <ligand>
        <name>Mg(2+)</name>
        <dbReference type="ChEBI" id="CHEBI:18420"/>
    </ligand>
</feature>
<comment type="function">
    <text evidence="9">An essential GTPase which binds GTP, GDP and possibly (p)ppGpp with moderate affinity, with high nucleotide exchange rates and a fairly low GTP hydrolysis rate. Plays a role in control of the cell cycle, stress response, ribosome biogenesis and in those bacteria that undergo differentiation, in morphogenesis control.</text>
</comment>
<evidence type="ECO:0000256" key="9">
    <source>
        <dbReference type="HAMAP-Rule" id="MF_01454"/>
    </source>
</evidence>
<gene>
    <name evidence="14" type="primary">obgE</name>
    <name evidence="9" type="synonym">obg</name>
    <name evidence="14" type="ORF">LJ207_02740</name>
</gene>
<comment type="subcellular location">
    <subcellularLocation>
        <location evidence="9">Cytoplasm</location>
    </subcellularLocation>
</comment>
<dbReference type="FunFam" id="2.70.210.12:FF:000001">
    <property type="entry name" value="GTPase Obg"/>
    <property type="match status" value="1"/>
</dbReference>
<sequence length="426" mass="47457">MKFLFIDEVEFKVKAGDGGNGVVSFRREKFEDMGGPDGGDGGDGGDIILEVDEGMNTLADLRYNNIYKAKRGKNGKGKNQHGKNGEDLVLRVPPGTMVYDADTDKFLADLKEAGDKLIAAEGGKGGRGNARFKKSTRKAPRFSENGAKGEFRKLRLELKVLADVGLVGYPNVGKSTLIAQVSHAKPKIASYHFTTLKPNLGVVKYGEYKSFVMADIPGIIEGAHKGTGLGDEFLKHLERTRLLVHVIDVSGIEGRDPLEDFEKINNELQKYNDYLASLEQVIALNKIDLELGKQNIERVKSELNDRGYSVFPISAVTSEGCQKLVYHLGQRLEELPEREIAKEEEVLISPDFVDELYFEKLNENKYELKGTLLDSYLEKTDFNNDAAVQRLMRVLKHHGLNQIMEEKGIKEGDTVIIGPLEFDYVE</sequence>
<keyword evidence="7 9" id="KW-0460">Magnesium</keyword>
<evidence type="ECO:0000256" key="5">
    <source>
        <dbReference type="ARBA" id="ARBA00022741"/>
    </source>
</evidence>
<dbReference type="GO" id="GO:0003924">
    <property type="term" value="F:GTPase activity"/>
    <property type="evidence" value="ECO:0007669"/>
    <property type="project" value="UniProtKB-UniRule"/>
</dbReference>
<comment type="cofactor">
    <cofactor evidence="1 9">
        <name>Mg(2+)</name>
        <dbReference type="ChEBI" id="CHEBI:18420"/>
    </cofactor>
</comment>
<dbReference type="InterPro" id="IPR006074">
    <property type="entry name" value="GTP1-OBG_CS"/>
</dbReference>
<keyword evidence="6 9" id="KW-0378">Hydrolase</keyword>
<dbReference type="NCBIfam" id="NF008955">
    <property type="entry name" value="PRK12297.1"/>
    <property type="match status" value="1"/>
</dbReference>
<feature type="binding site" evidence="9">
    <location>
        <position position="195"/>
    </location>
    <ligand>
        <name>Mg(2+)</name>
        <dbReference type="ChEBI" id="CHEBI:18420"/>
    </ligand>
</feature>
<dbReference type="PANTHER" id="PTHR11702">
    <property type="entry name" value="DEVELOPMENTALLY REGULATED GTP-BINDING PROTEIN-RELATED"/>
    <property type="match status" value="1"/>
</dbReference>
<dbReference type="NCBIfam" id="TIGR03595">
    <property type="entry name" value="Obg_CgtA_exten"/>
    <property type="match status" value="1"/>
</dbReference>
<feature type="binding site" evidence="9">
    <location>
        <begin position="314"/>
        <end position="316"/>
    </location>
    <ligand>
        <name>GTP</name>
        <dbReference type="ChEBI" id="CHEBI:37565"/>
    </ligand>
</feature>
<dbReference type="PROSITE" id="PS51883">
    <property type="entry name" value="OBG"/>
    <property type="match status" value="1"/>
</dbReference>
<evidence type="ECO:0000256" key="10">
    <source>
        <dbReference type="SAM" id="MobiDB-lite"/>
    </source>
</evidence>
<dbReference type="NCBIfam" id="NF008954">
    <property type="entry name" value="PRK12296.1"/>
    <property type="match status" value="1"/>
</dbReference>
<accession>A0AAW4WWL8</accession>
<feature type="domain" description="OCT" evidence="12">
    <location>
        <begin position="344"/>
        <end position="426"/>
    </location>
</feature>
<feature type="binding site" evidence="9">
    <location>
        <begin position="193"/>
        <end position="197"/>
    </location>
    <ligand>
        <name>GTP</name>
        <dbReference type="ChEBI" id="CHEBI:37565"/>
    </ligand>
</feature>
<evidence type="ECO:0000259" key="13">
    <source>
        <dbReference type="PROSITE" id="PS51883"/>
    </source>
</evidence>
<comment type="subunit">
    <text evidence="9">Monomer.</text>
</comment>
<evidence type="ECO:0000256" key="2">
    <source>
        <dbReference type="ARBA" id="ARBA00007699"/>
    </source>
</evidence>
<feature type="domain" description="Obg" evidence="13">
    <location>
        <begin position="3"/>
        <end position="161"/>
    </location>
</feature>
<evidence type="ECO:0000313" key="15">
    <source>
        <dbReference type="Proteomes" id="UP001199296"/>
    </source>
</evidence>
<dbReference type="SUPFAM" id="SSF82051">
    <property type="entry name" value="Obg GTP-binding protein N-terminal domain"/>
    <property type="match status" value="1"/>
</dbReference>
<evidence type="ECO:0000259" key="11">
    <source>
        <dbReference type="PROSITE" id="PS51710"/>
    </source>
</evidence>
<dbReference type="SUPFAM" id="SSF52540">
    <property type="entry name" value="P-loop containing nucleoside triphosphate hydrolases"/>
    <property type="match status" value="1"/>
</dbReference>
<dbReference type="PROSITE" id="PS00905">
    <property type="entry name" value="GTP1_OBG"/>
    <property type="match status" value="1"/>
</dbReference>
<evidence type="ECO:0000256" key="7">
    <source>
        <dbReference type="ARBA" id="ARBA00022842"/>
    </source>
</evidence>
<reference evidence="14 15" key="1">
    <citation type="submission" date="2021-10" db="EMBL/GenBank/DDBJ databases">
        <authorList>
            <person name="Grouzdev D.S."/>
            <person name="Pantiukh K.S."/>
            <person name="Krutkina M.S."/>
        </authorList>
    </citation>
    <scope>NUCLEOTIDE SEQUENCE [LARGE SCALE GENOMIC DNA]</scope>
    <source>
        <strain evidence="14 15">Z-7514</strain>
    </source>
</reference>
<keyword evidence="5 9" id="KW-0547">Nucleotide-binding</keyword>
<dbReference type="InterPro" id="IPR006169">
    <property type="entry name" value="GTP1_OBG_dom"/>
</dbReference>
<feature type="region of interest" description="Disordered" evidence="10">
    <location>
        <begin position="70"/>
        <end position="89"/>
    </location>
</feature>
<evidence type="ECO:0000256" key="4">
    <source>
        <dbReference type="ARBA" id="ARBA00022723"/>
    </source>
</evidence>
<dbReference type="PROSITE" id="PS51710">
    <property type="entry name" value="G_OBG"/>
    <property type="match status" value="1"/>
</dbReference>
<protein>
    <recommendedName>
        <fullName evidence="9">GTPase Obg</fullName>
        <ecNumber evidence="9">3.6.5.-</ecNumber>
    </recommendedName>
    <alternativeName>
        <fullName evidence="9">GTP-binding protein Obg</fullName>
    </alternativeName>
</protein>
<dbReference type="EC" id="3.6.5.-" evidence="9"/>
<dbReference type="EMBL" id="JAJFAT010000002">
    <property type="protein sequence ID" value="MCC3144236.1"/>
    <property type="molecule type" value="Genomic_DNA"/>
</dbReference>
<dbReference type="PANTHER" id="PTHR11702:SF31">
    <property type="entry name" value="MITOCHONDRIAL RIBOSOME-ASSOCIATED GTPASE 2"/>
    <property type="match status" value="1"/>
</dbReference>
<organism evidence="14 15">
    <name type="scientific">Halanaerobium polyolivorans</name>
    <dbReference type="NCBI Taxonomy" id="2886943"/>
    <lineage>
        <taxon>Bacteria</taxon>
        <taxon>Bacillati</taxon>
        <taxon>Bacillota</taxon>
        <taxon>Clostridia</taxon>
        <taxon>Halanaerobiales</taxon>
        <taxon>Halanaerobiaceae</taxon>
        <taxon>Halanaerobium</taxon>
    </lineage>
</organism>
<evidence type="ECO:0000256" key="1">
    <source>
        <dbReference type="ARBA" id="ARBA00001946"/>
    </source>
</evidence>
<evidence type="ECO:0000259" key="12">
    <source>
        <dbReference type="PROSITE" id="PS51881"/>
    </source>
</evidence>
<dbReference type="AlphaFoldDB" id="A0AAW4WWL8"/>
<dbReference type="InterPro" id="IPR036346">
    <property type="entry name" value="GTP-bd_prot_GTP1/OBG_C_sf"/>
</dbReference>
<comment type="similarity">
    <text evidence="2 9">Belongs to the TRAFAC class OBG-HflX-like GTPase superfamily. OBG GTPase family.</text>
</comment>
<feature type="region of interest" description="Disordered" evidence="10">
    <location>
        <begin position="123"/>
        <end position="143"/>
    </location>
</feature>
<feature type="compositionally biased region" description="Basic residues" evidence="10">
    <location>
        <begin position="70"/>
        <end position="81"/>
    </location>
</feature>
<dbReference type="Gene3D" id="3.30.300.350">
    <property type="entry name" value="GTP-binding protein OBG, C-terminal domain"/>
    <property type="match status" value="1"/>
</dbReference>
<feature type="compositionally biased region" description="Basic residues" evidence="10">
    <location>
        <begin position="130"/>
        <end position="140"/>
    </location>
</feature>
<proteinExistence type="inferred from homology"/>
<evidence type="ECO:0000256" key="6">
    <source>
        <dbReference type="ARBA" id="ARBA00022801"/>
    </source>
</evidence>
<comment type="caution">
    <text evidence="14">The sequence shown here is derived from an EMBL/GenBank/DDBJ whole genome shotgun (WGS) entry which is preliminary data.</text>
</comment>
<feature type="binding site" evidence="9">
    <location>
        <begin position="285"/>
        <end position="288"/>
    </location>
    <ligand>
        <name>GTP</name>
        <dbReference type="ChEBI" id="CHEBI:37565"/>
    </ligand>
</feature>
<keyword evidence="3 9" id="KW-0963">Cytoplasm</keyword>